<gene>
    <name evidence="10" type="ORF">D0962_13850</name>
</gene>
<feature type="region of interest" description="Disordered" evidence="6">
    <location>
        <begin position="83"/>
        <end position="123"/>
    </location>
</feature>
<feature type="domain" description="Peptidase S8/S53" evidence="7">
    <location>
        <begin position="196"/>
        <end position="396"/>
    </location>
</feature>
<feature type="domain" description="PatG" evidence="8">
    <location>
        <begin position="523"/>
        <end position="635"/>
    </location>
</feature>
<dbReference type="AlphaFoldDB" id="A0A6M0S5W0"/>
<evidence type="ECO:0000256" key="4">
    <source>
        <dbReference type="ARBA" id="ARBA00022825"/>
    </source>
</evidence>
<dbReference type="InterPro" id="IPR040483">
    <property type="entry name" value="PatG_dom"/>
</dbReference>
<dbReference type="PROSITE" id="PS00138">
    <property type="entry name" value="SUBTILASE_SER"/>
    <property type="match status" value="1"/>
</dbReference>
<evidence type="ECO:0000256" key="1">
    <source>
        <dbReference type="ARBA" id="ARBA00011073"/>
    </source>
</evidence>
<protein>
    <submittedName>
        <fullName evidence="10">PatA/PatG family cyanobactin maturation protease</fullName>
    </submittedName>
</protein>
<dbReference type="InterPro" id="IPR023828">
    <property type="entry name" value="Peptidase_S8_Ser-AS"/>
</dbReference>
<dbReference type="InterPro" id="IPR000209">
    <property type="entry name" value="Peptidase_S8/S53_dom"/>
</dbReference>
<evidence type="ECO:0000259" key="9">
    <source>
        <dbReference type="Pfam" id="PF18065"/>
    </source>
</evidence>
<evidence type="ECO:0000313" key="10">
    <source>
        <dbReference type="EMBL" id="NEZ63857.1"/>
    </source>
</evidence>
<dbReference type="PANTHER" id="PTHR43399:SF4">
    <property type="entry name" value="CELL WALL-ASSOCIATED PROTEASE"/>
    <property type="match status" value="1"/>
</dbReference>
<dbReference type="SUPFAM" id="SSF52743">
    <property type="entry name" value="Subtilisin-like"/>
    <property type="match status" value="1"/>
</dbReference>
<proteinExistence type="inferred from homology"/>
<dbReference type="GO" id="GO:0006508">
    <property type="term" value="P:proteolysis"/>
    <property type="evidence" value="ECO:0007669"/>
    <property type="project" value="UniProtKB-KW"/>
</dbReference>
<dbReference type="NCBIfam" id="TIGR03895">
    <property type="entry name" value="protease_PatA"/>
    <property type="match status" value="1"/>
</dbReference>
<reference evidence="10 11" key="1">
    <citation type="journal article" date="2020" name="Microb. Ecol.">
        <title>Ecogenomics of the Marine Benthic Filamentous Cyanobacterium Adonisia.</title>
        <authorList>
            <person name="Walter J.M."/>
            <person name="Coutinho F.H."/>
            <person name="Leomil L."/>
            <person name="Hargreaves P.I."/>
            <person name="Campeao M.E."/>
            <person name="Vieira V.V."/>
            <person name="Silva B.S."/>
            <person name="Fistarol G.O."/>
            <person name="Salomon P.S."/>
            <person name="Sawabe T."/>
            <person name="Mino S."/>
            <person name="Hosokawa M."/>
            <person name="Miyashita H."/>
            <person name="Maruyama F."/>
            <person name="van Verk M.C."/>
            <person name="Dutilh B.E."/>
            <person name="Thompson C.C."/>
            <person name="Thompson F.L."/>
        </authorList>
    </citation>
    <scope>NUCLEOTIDE SEQUENCE [LARGE SCALE GENOMIC DNA]</scope>
    <source>
        <strain evidence="10 11">CCMR0082</strain>
    </source>
</reference>
<feature type="compositionally biased region" description="Polar residues" evidence="6">
    <location>
        <begin position="96"/>
        <end position="121"/>
    </location>
</feature>
<name>A0A6M0S5W0_9CYAN</name>
<organism evidence="10 11">
    <name type="scientific">Adonisia turfae CCMR0082</name>
    <dbReference type="NCBI Taxonomy" id="2304604"/>
    <lineage>
        <taxon>Bacteria</taxon>
        <taxon>Bacillati</taxon>
        <taxon>Cyanobacteriota</taxon>
        <taxon>Adonisia</taxon>
        <taxon>Adonisia turfae</taxon>
    </lineage>
</organism>
<evidence type="ECO:0000256" key="2">
    <source>
        <dbReference type="ARBA" id="ARBA00022670"/>
    </source>
</evidence>
<dbReference type="EMBL" id="QZCE01000002">
    <property type="protein sequence ID" value="NEZ63857.1"/>
    <property type="molecule type" value="Genomic_DNA"/>
</dbReference>
<dbReference type="Pfam" id="PF18065">
    <property type="entry name" value="PatG_C"/>
    <property type="match status" value="1"/>
</dbReference>
<dbReference type="Proteomes" id="UP000473574">
    <property type="component" value="Unassembled WGS sequence"/>
</dbReference>
<dbReference type="InterPro" id="IPR036852">
    <property type="entry name" value="Peptidase_S8/S53_dom_sf"/>
</dbReference>
<keyword evidence="2 10" id="KW-0645">Protease</keyword>
<feature type="domain" description="PatG C-terminal" evidence="9">
    <location>
        <begin position="685"/>
        <end position="795"/>
    </location>
</feature>
<comment type="caution">
    <text evidence="10">The sequence shown here is derived from an EMBL/GenBank/DDBJ whole genome shotgun (WGS) entry which is preliminary data.</text>
</comment>
<dbReference type="Gene3D" id="3.40.50.200">
    <property type="entry name" value="Peptidase S8/S53 domain"/>
    <property type="match status" value="1"/>
</dbReference>
<comment type="similarity">
    <text evidence="1 5">Belongs to the peptidase S8 family.</text>
</comment>
<dbReference type="InterPro" id="IPR034056">
    <property type="entry name" value="Pep_S8_PatG/PatA-like"/>
</dbReference>
<dbReference type="CDD" id="cd07476">
    <property type="entry name" value="Peptidases_S8_thiazoline_oxidase_subtilisin-like_protease"/>
    <property type="match status" value="1"/>
</dbReference>
<dbReference type="RefSeq" id="WP_163663702.1">
    <property type="nucleotide sequence ID" value="NZ_QZCE01000002.1"/>
</dbReference>
<dbReference type="InterPro" id="IPR040636">
    <property type="entry name" value="PatG_C"/>
</dbReference>
<sequence>MPDFAAIPGFAALQALTLGDSRIKIAVLDGPADLDRTCFKGANLSRVNPYWQEELEPIDPVYIQQELKIRALTEQRKALKKSMKECEKQDAEIIPSTPTDGNGEPQSPSNTQVTPSESGRTTGPLRKIFNALLEDMDAPLRDYYRQLRDAKQLSSPPNIPQNIDHTDAIDALEAEIKELVEAIPESVKIRLNGVFHATGIFGTMFGQPGSPVEGIAPHCTAINIPLFETATTGEALSPLSLAHAFNLARDLGVHIIHCAACHPTQTGFAHEMIQKAVQQCQENNILIVAPAGNDKGECFCVPAVLPNVLSVGMMKDDGQPASYSNWGGQYQHQGILAPGENIVAAQPGTNEPARQEGTSLSAPLMTGLSALLMSLQLQRGEQPNAEAVRLAWLNSALPCDPETVEEPERCLAGRLNLAGAYHCLTGQSLPGVQPATVMPSTITRPTANLLALGLVEPAPIHAPVAPLKAAPSPEPTPILTATAPVSQPVSLPTVLPAAASAPVAPPATTLSSATVTPSAVSNKVYALGTIGYDFGTEARRDTFKQKMPAVASDGTIVPANPYDARQMVNYLDQNPTAAKSLIWTLNLDLNPIYVVEPKNAFANDIYETLIQMLAGQLEAENSEDYIERVSIPGRLQHKTVDLFSGQVLPVVEIENSRGMYGWQVNELVRSAFTMVRDRIPTATDVAMQRSLDSFLQRIYFELGNLGQLARERALNFAATNAFQAASTFAEAIALGMQLDSIEVEKSPFCRINSDCWDVILMFLDPENSHRAKKVFRFTIDVKDTVPVTLGDVRSWSVLR</sequence>
<dbReference type="PROSITE" id="PS51892">
    <property type="entry name" value="SUBTILASE"/>
    <property type="match status" value="1"/>
</dbReference>
<dbReference type="InterPro" id="IPR023830">
    <property type="entry name" value="Peptidase_S8A_PatG"/>
</dbReference>
<dbReference type="PANTHER" id="PTHR43399">
    <property type="entry name" value="SUBTILISIN-RELATED"/>
    <property type="match status" value="1"/>
</dbReference>
<dbReference type="InterPro" id="IPR051048">
    <property type="entry name" value="Peptidase_S8/S53_subtilisin"/>
</dbReference>
<evidence type="ECO:0000256" key="5">
    <source>
        <dbReference type="PROSITE-ProRule" id="PRU01240"/>
    </source>
</evidence>
<evidence type="ECO:0000256" key="3">
    <source>
        <dbReference type="ARBA" id="ARBA00022801"/>
    </source>
</evidence>
<accession>A0A6M0S5W0</accession>
<dbReference type="GO" id="GO:0004252">
    <property type="term" value="F:serine-type endopeptidase activity"/>
    <property type="evidence" value="ECO:0007669"/>
    <property type="project" value="InterPro"/>
</dbReference>
<evidence type="ECO:0000256" key="6">
    <source>
        <dbReference type="SAM" id="MobiDB-lite"/>
    </source>
</evidence>
<dbReference type="Pfam" id="PF18047">
    <property type="entry name" value="PatG_D"/>
    <property type="match status" value="1"/>
</dbReference>
<evidence type="ECO:0000259" key="7">
    <source>
        <dbReference type="Pfam" id="PF00082"/>
    </source>
</evidence>
<evidence type="ECO:0000259" key="8">
    <source>
        <dbReference type="Pfam" id="PF18047"/>
    </source>
</evidence>
<evidence type="ECO:0000313" key="11">
    <source>
        <dbReference type="Proteomes" id="UP000473574"/>
    </source>
</evidence>
<keyword evidence="4" id="KW-0720">Serine protease</keyword>
<dbReference type="Pfam" id="PF00082">
    <property type="entry name" value="Peptidase_S8"/>
    <property type="match status" value="1"/>
</dbReference>
<comment type="caution">
    <text evidence="5">Lacks conserved residue(s) required for the propagation of feature annotation.</text>
</comment>
<keyword evidence="3" id="KW-0378">Hydrolase</keyword>